<feature type="compositionally biased region" description="Low complexity" evidence="1">
    <location>
        <begin position="532"/>
        <end position="541"/>
    </location>
</feature>
<dbReference type="PANTHER" id="PTHR28086">
    <property type="entry name" value="UPF0662 PROTEIN YPL260W"/>
    <property type="match status" value="1"/>
</dbReference>
<accession>G2WNS5</accession>
<protein>
    <submittedName>
        <fullName evidence="2">K7_Ypl260wp</fullName>
    </submittedName>
</protein>
<dbReference type="PANTHER" id="PTHR28086:SF1">
    <property type="entry name" value="CU(2+) SUPPRESSING AND BLEOMYCIN SENSITIVE PROTEIN 1"/>
    <property type="match status" value="1"/>
</dbReference>
<dbReference type="AlphaFoldDB" id="G2WNS5"/>
<comment type="caution">
    <text evidence="2">The sequence shown here is derived from an EMBL/GenBank/DDBJ whole genome shotgun (WGS) entry which is preliminary data.</text>
</comment>
<evidence type="ECO:0000313" key="3">
    <source>
        <dbReference type="Proteomes" id="UP000001608"/>
    </source>
</evidence>
<dbReference type="GO" id="GO:0005634">
    <property type="term" value="C:nucleus"/>
    <property type="evidence" value="ECO:0007669"/>
    <property type="project" value="TreeGrafter"/>
</dbReference>
<dbReference type="OrthoDB" id="2011986at2759"/>
<dbReference type="GO" id="GO:0005737">
    <property type="term" value="C:cytoplasm"/>
    <property type="evidence" value="ECO:0007669"/>
    <property type="project" value="TreeGrafter"/>
</dbReference>
<feature type="region of interest" description="Disordered" evidence="1">
    <location>
        <begin position="513"/>
        <end position="551"/>
    </location>
</feature>
<dbReference type="Proteomes" id="UP000001608">
    <property type="component" value="Chromosome 16"/>
</dbReference>
<feature type="compositionally biased region" description="Acidic residues" evidence="1">
    <location>
        <begin position="542"/>
        <end position="551"/>
    </location>
</feature>
<dbReference type="EMBL" id="DG000052">
    <property type="protein sequence ID" value="GAA26718.1"/>
    <property type="molecule type" value="Genomic_DNA"/>
</dbReference>
<organism evidence="2 3">
    <name type="scientific">Saccharomyces cerevisiae (strain Kyokai no. 7 / NBRC 101557)</name>
    <name type="common">Baker's yeast</name>
    <dbReference type="NCBI Taxonomy" id="721032"/>
    <lineage>
        <taxon>Eukaryota</taxon>
        <taxon>Fungi</taxon>
        <taxon>Dikarya</taxon>
        <taxon>Ascomycota</taxon>
        <taxon>Saccharomycotina</taxon>
        <taxon>Saccharomycetes</taxon>
        <taxon>Saccharomycetales</taxon>
        <taxon>Saccharomycetaceae</taxon>
        <taxon>Saccharomyces</taxon>
    </lineage>
</organism>
<sequence length="551" mass="62877">MFASAGQQHPQIVPKEEESILNYLLEVRSSLAKLKQNRTQYLNSKDVQTTYQHVLTKVRELDDIRKNSHETPAKSAATLIHSTELHNRVDSVLDDVFQLLSLCFLTVGLKNSAPATYASLSTVESLLEHLNESNVFTHHDLSPIKERLEEISKIVEQKNSSPAYDEDGNDDRLREIDNERKKNKIEEDLLLRAKLKHCKDEYDILEGKLEEIDPSLSTVMEKLFRIRRGLLSLVASAKKTMSKSDINTNSLLQEQNDLQTDNESLTDDKHLVSQEYVHEKLSVLKNELSELESNRDDSGKFKSLESHQVAEKGQSVLNGLLDDCHDLVNDLSHQKNGGLTLDPYLQPIYEQLIDIKTTLENLMITRRWTLRETDLFSYQKKLNEIDNKRINGKFPTKSQDSKGQSILLYLLRRCYAIIYKLLESSEPVSEALQPIHNQLSTVRRCLLELKRMGGVNNERELYPYQMKLASLDNLRTEGIFYDPDGNIPEGQGILNALLAECFDILHELKVEAEERAQNSTSSDDSDDDDNGESGIDSNSNDSEPESEYQQE</sequence>
<dbReference type="HOGENOM" id="CLU_026648_1_0_1"/>
<proteinExistence type="predicted"/>
<reference evidence="2 3" key="1">
    <citation type="journal article" date="2011" name="DNA Res.">
        <title>Whole-genome sequencing of sake yeast Saccharomyces cerevisiae Kyokai no. 7.</title>
        <authorList>
            <person name="Akao T."/>
            <person name="Yashiro I."/>
            <person name="Hosoyama A."/>
            <person name="Kitagaki H."/>
            <person name="Horikawa H."/>
            <person name="Watanabe D."/>
            <person name="Akada R."/>
            <person name="Ando Y."/>
            <person name="Harashima S."/>
            <person name="Inoue T."/>
            <person name="Inoue Y."/>
            <person name="Kajiwara S."/>
            <person name="Kitamoto K."/>
            <person name="Kitamoto N."/>
            <person name="Kobayashi O."/>
            <person name="Kuhara S."/>
            <person name="Masubuchi T."/>
            <person name="Mizoguchi H."/>
            <person name="Nakao Y."/>
            <person name="Nakazato A."/>
            <person name="Namise M."/>
            <person name="Oba T."/>
            <person name="Ogata T."/>
            <person name="Ohta A."/>
            <person name="Sato M."/>
            <person name="Shibasaki S."/>
            <person name="Takatsume Y."/>
            <person name="Tanimoto S."/>
            <person name="Tsuboi H."/>
            <person name="Nishimura A."/>
            <person name="Yoda K."/>
            <person name="Ishikawa T."/>
            <person name="Iwashita K."/>
            <person name="Fujita N."/>
            <person name="Shimoi H."/>
        </authorList>
    </citation>
    <scope>NUCLEOTIDE SEQUENCE [LARGE SCALE GENOMIC DNA]</scope>
    <source>
        <strain evidence="3">Kyokai no. 7 / NBRC 101557</strain>
    </source>
</reference>
<dbReference type="InterPro" id="IPR018810">
    <property type="entry name" value="UPF0662"/>
</dbReference>
<evidence type="ECO:0000313" key="2">
    <source>
        <dbReference type="EMBL" id="GAA26718.1"/>
    </source>
</evidence>
<name>G2WNS5_YEASK</name>
<evidence type="ECO:0000256" key="1">
    <source>
        <dbReference type="SAM" id="MobiDB-lite"/>
    </source>
</evidence>
<dbReference type="Pfam" id="PF10303">
    <property type="entry name" value="DUF2408"/>
    <property type="match status" value="2"/>
</dbReference>
<gene>
    <name evidence="2" type="primary">K7_YPL260W</name>
    <name evidence="2" type="ORF">SYK7_068331</name>
</gene>